<name>A0ABV8AQS1_9BACT</name>
<reference evidence="9" key="1">
    <citation type="journal article" date="2019" name="Int. J. Syst. Evol. Microbiol.">
        <title>The Global Catalogue of Microorganisms (GCM) 10K type strain sequencing project: providing services to taxonomists for standard genome sequencing and annotation.</title>
        <authorList>
            <consortium name="The Broad Institute Genomics Platform"/>
            <consortium name="The Broad Institute Genome Sequencing Center for Infectious Disease"/>
            <person name="Wu L."/>
            <person name="Ma J."/>
        </authorList>
    </citation>
    <scope>NUCLEOTIDE SEQUENCE [LARGE SCALE GENOMIC DNA]</scope>
    <source>
        <strain evidence="9">CCUG 60523</strain>
    </source>
</reference>
<dbReference type="Pfam" id="PF00825">
    <property type="entry name" value="Ribonuclease_P"/>
    <property type="match status" value="1"/>
</dbReference>
<evidence type="ECO:0000313" key="9">
    <source>
        <dbReference type="Proteomes" id="UP001595805"/>
    </source>
</evidence>
<organism evidence="8 9">
    <name type="scientific">Algoriphagus namhaensis</name>
    <dbReference type="NCBI Taxonomy" id="915353"/>
    <lineage>
        <taxon>Bacteria</taxon>
        <taxon>Pseudomonadati</taxon>
        <taxon>Bacteroidota</taxon>
        <taxon>Cytophagia</taxon>
        <taxon>Cytophagales</taxon>
        <taxon>Cyclobacteriaceae</taxon>
        <taxon>Algoriphagus</taxon>
    </lineage>
</organism>
<comment type="caution">
    <text evidence="8">The sequence shown here is derived from an EMBL/GenBank/DDBJ whole genome shotgun (WGS) entry which is preliminary data.</text>
</comment>
<evidence type="ECO:0000256" key="7">
    <source>
        <dbReference type="HAMAP-Rule" id="MF_00227"/>
    </source>
</evidence>
<dbReference type="PANTHER" id="PTHR33992:SF1">
    <property type="entry name" value="RIBONUCLEASE P PROTEIN COMPONENT"/>
    <property type="match status" value="1"/>
</dbReference>
<dbReference type="SUPFAM" id="SSF54211">
    <property type="entry name" value="Ribosomal protein S5 domain 2-like"/>
    <property type="match status" value="1"/>
</dbReference>
<dbReference type="InterPro" id="IPR014721">
    <property type="entry name" value="Ribsml_uS5_D2-typ_fold_subgr"/>
</dbReference>
<comment type="function">
    <text evidence="1 7">RNaseP catalyzes the removal of the 5'-leader sequence from pre-tRNA to produce the mature 5'-terminus. It can also cleave other RNA substrates such as 4.5S RNA. The protein component plays an auxiliary but essential role in vivo by binding to the 5'-leader sequence and broadening the substrate specificity of the ribozyme.</text>
</comment>
<evidence type="ECO:0000256" key="6">
    <source>
        <dbReference type="ARBA" id="ARBA00022884"/>
    </source>
</evidence>
<accession>A0ABV8AQS1</accession>
<comment type="subunit">
    <text evidence="7">Consists of a catalytic RNA component (M1 or rnpB) and a protein subunit.</text>
</comment>
<gene>
    <name evidence="7" type="primary">rnpA</name>
    <name evidence="8" type="ORF">ACFOSV_03670</name>
</gene>
<evidence type="ECO:0000256" key="4">
    <source>
        <dbReference type="ARBA" id="ARBA00022759"/>
    </source>
</evidence>
<dbReference type="Proteomes" id="UP001595805">
    <property type="component" value="Unassembled WGS sequence"/>
</dbReference>
<keyword evidence="3 7" id="KW-0540">Nuclease</keyword>
<sequence length="129" mass="15365">MNFRLPKSERLHSVKLIEELFSEGSSFFLYPFKVVYKGRAPLEEEGTAVLFSVPKKKLRKAHQRNLVKRRMRESYRLNKHKLTLDRPILLGFVYVSQEIMSFSDIQSKMVKILDRLNLEYHTNHEDKKP</sequence>
<keyword evidence="6 7" id="KW-0694">RNA-binding</keyword>
<evidence type="ECO:0000256" key="3">
    <source>
        <dbReference type="ARBA" id="ARBA00022722"/>
    </source>
</evidence>
<dbReference type="InterPro" id="IPR000100">
    <property type="entry name" value="RNase_P"/>
</dbReference>
<evidence type="ECO:0000256" key="1">
    <source>
        <dbReference type="ARBA" id="ARBA00002663"/>
    </source>
</evidence>
<dbReference type="EC" id="3.1.26.5" evidence="7"/>
<dbReference type="PANTHER" id="PTHR33992">
    <property type="entry name" value="RIBONUCLEASE P PROTEIN COMPONENT"/>
    <property type="match status" value="1"/>
</dbReference>
<evidence type="ECO:0000313" key="8">
    <source>
        <dbReference type="EMBL" id="MFC3879256.1"/>
    </source>
</evidence>
<proteinExistence type="inferred from homology"/>
<evidence type="ECO:0000256" key="5">
    <source>
        <dbReference type="ARBA" id="ARBA00022801"/>
    </source>
</evidence>
<comment type="similarity">
    <text evidence="7">Belongs to the RnpA family.</text>
</comment>
<dbReference type="InterPro" id="IPR020539">
    <property type="entry name" value="RNase_P_CS"/>
</dbReference>
<dbReference type="PROSITE" id="PS00648">
    <property type="entry name" value="RIBONUCLEASE_P"/>
    <property type="match status" value="1"/>
</dbReference>
<evidence type="ECO:0000256" key="2">
    <source>
        <dbReference type="ARBA" id="ARBA00022694"/>
    </source>
</evidence>
<keyword evidence="9" id="KW-1185">Reference proteome</keyword>
<dbReference type="Gene3D" id="3.30.230.10">
    <property type="match status" value="1"/>
</dbReference>
<keyword evidence="4 7" id="KW-0255">Endonuclease</keyword>
<dbReference type="InterPro" id="IPR020568">
    <property type="entry name" value="Ribosomal_Su5_D2-typ_SF"/>
</dbReference>
<dbReference type="EMBL" id="JBHRZS010000006">
    <property type="protein sequence ID" value="MFC3879256.1"/>
    <property type="molecule type" value="Genomic_DNA"/>
</dbReference>
<dbReference type="RefSeq" id="WP_377903520.1">
    <property type="nucleotide sequence ID" value="NZ_JBHRZS010000006.1"/>
</dbReference>
<protein>
    <recommendedName>
        <fullName evidence="7">Ribonuclease P protein component</fullName>
        <shortName evidence="7">RNase P protein</shortName>
        <shortName evidence="7">RNaseP protein</shortName>
        <ecNumber evidence="7">3.1.26.5</ecNumber>
    </recommendedName>
    <alternativeName>
        <fullName evidence="7">Protein C5</fullName>
    </alternativeName>
</protein>
<dbReference type="HAMAP" id="MF_00227">
    <property type="entry name" value="RNase_P"/>
    <property type="match status" value="1"/>
</dbReference>
<keyword evidence="5 7" id="KW-0378">Hydrolase</keyword>
<keyword evidence="2 7" id="KW-0819">tRNA processing</keyword>
<comment type="catalytic activity">
    <reaction evidence="7">
        <text>Endonucleolytic cleavage of RNA, removing 5'-extranucleotides from tRNA precursor.</text>
        <dbReference type="EC" id="3.1.26.5"/>
    </reaction>
</comment>